<name>A0A1R0F8P9_9HYPH</name>
<feature type="transmembrane region" description="Helical" evidence="10">
    <location>
        <begin position="398"/>
        <end position="422"/>
    </location>
</feature>
<organism evidence="12 13">
    <name type="scientific">Bartonella apis</name>
    <dbReference type="NCBI Taxonomy" id="1686310"/>
    <lineage>
        <taxon>Bacteria</taxon>
        <taxon>Pseudomonadati</taxon>
        <taxon>Pseudomonadota</taxon>
        <taxon>Alphaproteobacteria</taxon>
        <taxon>Hyphomicrobiales</taxon>
        <taxon>Bartonellaceae</taxon>
        <taxon>Bartonella</taxon>
    </lineage>
</organism>
<comment type="similarity">
    <text evidence="2">Belongs to the amino acid-polyamine-organocation (APC) superfamily. Amino acid transporter (AAT) (TC 2.A.3.1) family.</text>
</comment>
<evidence type="ECO:0000256" key="2">
    <source>
        <dbReference type="ARBA" id="ARBA00008583"/>
    </source>
</evidence>
<evidence type="ECO:0000256" key="4">
    <source>
        <dbReference type="ARBA" id="ARBA00022475"/>
    </source>
</evidence>
<feature type="transmembrane region" description="Helical" evidence="10">
    <location>
        <begin position="428"/>
        <end position="446"/>
    </location>
</feature>
<evidence type="ECO:0000313" key="13">
    <source>
        <dbReference type="Proteomes" id="UP000187344"/>
    </source>
</evidence>
<feature type="transmembrane region" description="Helical" evidence="10">
    <location>
        <begin position="42"/>
        <end position="61"/>
    </location>
</feature>
<dbReference type="FunFam" id="1.20.1740.10:FF:000001">
    <property type="entry name" value="Amino acid permease"/>
    <property type="match status" value="1"/>
</dbReference>
<dbReference type="PANTHER" id="PTHR43495:SF4">
    <property type="entry name" value="AROMATIC AMINO ACID TRANSPORT PROTEIN AROP"/>
    <property type="match status" value="1"/>
</dbReference>
<evidence type="ECO:0000313" key="12">
    <source>
        <dbReference type="EMBL" id="OLY43345.1"/>
    </source>
</evidence>
<dbReference type="Gene3D" id="1.20.1740.10">
    <property type="entry name" value="Amino acid/polyamine transporter I"/>
    <property type="match status" value="1"/>
</dbReference>
<feature type="transmembrane region" description="Helical" evidence="10">
    <location>
        <begin position="156"/>
        <end position="178"/>
    </location>
</feature>
<keyword evidence="8 10" id="KW-1133">Transmembrane helix</keyword>
<keyword evidence="4" id="KW-1003">Cell membrane</keyword>
<evidence type="ECO:0000256" key="10">
    <source>
        <dbReference type="SAM" id="Phobius"/>
    </source>
</evidence>
<evidence type="ECO:0000256" key="3">
    <source>
        <dbReference type="ARBA" id="ARBA00022448"/>
    </source>
</evidence>
<comment type="subcellular location">
    <subcellularLocation>
        <location evidence="1">Cell inner membrane</location>
        <topology evidence="1">Multi-pass membrane protein</topology>
    </subcellularLocation>
</comment>
<dbReference type="Pfam" id="PF00324">
    <property type="entry name" value="AA_permease"/>
    <property type="match status" value="1"/>
</dbReference>
<reference evidence="12 13" key="1">
    <citation type="submission" date="2016-12" db="EMBL/GenBank/DDBJ databases">
        <title>Comparative genomics of Bartonella apis.</title>
        <authorList>
            <person name="Engel P."/>
        </authorList>
    </citation>
    <scope>NUCLEOTIDE SEQUENCE [LARGE SCALE GENOMIC DNA]</scope>
    <source>
        <strain evidence="12 13">PEB0149</strain>
    </source>
</reference>
<feature type="transmembrane region" description="Helical" evidence="10">
    <location>
        <begin position="235"/>
        <end position="258"/>
    </location>
</feature>
<keyword evidence="13" id="KW-1185">Reference proteome</keyword>
<dbReference type="PROSITE" id="PS00218">
    <property type="entry name" value="AMINO_ACID_PERMEASE_1"/>
    <property type="match status" value="1"/>
</dbReference>
<feature type="transmembrane region" description="Helical" evidence="10">
    <location>
        <begin position="123"/>
        <end position="144"/>
    </location>
</feature>
<proteinExistence type="inferred from homology"/>
<protein>
    <submittedName>
        <fullName evidence="12">Histidine transporter</fullName>
    </submittedName>
</protein>
<feature type="transmembrane region" description="Helical" evidence="10">
    <location>
        <begin position="330"/>
        <end position="351"/>
    </location>
</feature>
<feature type="transmembrane region" description="Helical" evidence="10">
    <location>
        <begin position="357"/>
        <end position="377"/>
    </location>
</feature>
<dbReference type="Proteomes" id="UP000187344">
    <property type="component" value="Unassembled WGS sequence"/>
</dbReference>
<dbReference type="GO" id="GO:0006865">
    <property type="term" value="P:amino acid transport"/>
    <property type="evidence" value="ECO:0007669"/>
    <property type="project" value="UniProtKB-KW"/>
</dbReference>
<evidence type="ECO:0000256" key="9">
    <source>
        <dbReference type="ARBA" id="ARBA00023136"/>
    </source>
</evidence>
<dbReference type="PANTHER" id="PTHR43495">
    <property type="entry name" value="GABA PERMEASE"/>
    <property type="match status" value="1"/>
</dbReference>
<evidence type="ECO:0000256" key="7">
    <source>
        <dbReference type="ARBA" id="ARBA00022970"/>
    </source>
</evidence>
<dbReference type="OrthoDB" id="5297508at2"/>
<keyword evidence="9 10" id="KW-0472">Membrane</keyword>
<dbReference type="InterPro" id="IPR004840">
    <property type="entry name" value="Amino_acid_permease_CS"/>
</dbReference>
<evidence type="ECO:0000256" key="1">
    <source>
        <dbReference type="ARBA" id="ARBA00004429"/>
    </source>
</evidence>
<evidence type="ECO:0000256" key="8">
    <source>
        <dbReference type="ARBA" id="ARBA00022989"/>
    </source>
</evidence>
<sequence>MQNSSLKQGLNKRHVFFIALGSAIGTGLFYGSAGAIKVAGPSVLLAYCISGVMAFMVMRALGEMVLHNPLPGSFGRYASNYMSPFSGFLTGWTYVFEMVLVCLADITAFATYMGFWFPEVSPWLWTLGITLVITGLNLTAVKIYGEMEFWLSVVKIAAIIAMIIAGFGIMLFGFGTATHEATGIHNLWSNGGFMPNGWGGFIASFSVVVFAFGGIEIIGLMAVEVKDANRNIPKAINAIPFRILFFYVATLAILMSLYPWNKIGLEGSPFVTIFESLGIKYAANILNIVVITAAISAINSDLYGAGRMLHGLAEDGHAPKKLNFVSKNGIPVLSVLAMFCVLVIGVALNYFIHDKLFFLIAAMATFATVFVWLMILLSQVCMRLRMSKAEQKNLHYQIPFWPVGPLVAILFMIFIIVLLGFFEDTAPALVVGIIWIVLMFVCYFIMKRTGNEAGHAKLK</sequence>
<feature type="domain" description="Amino acid permease/ SLC12A" evidence="11">
    <location>
        <begin position="14"/>
        <end position="449"/>
    </location>
</feature>
<feature type="transmembrane region" description="Helical" evidence="10">
    <location>
        <begin position="278"/>
        <end position="298"/>
    </location>
</feature>
<keyword evidence="7" id="KW-0029">Amino-acid transport</keyword>
<feature type="transmembrane region" description="Helical" evidence="10">
    <location>
        <begin position="92"/>
        <end position="117"/>
    </location>
</feature>
<dbReference type="InterPro" id="IPR004841">
    <property type="entry name" value="AA-permease/SLC12A_dom"/>
</dbReference>
<gene>
    <name evidence="12" type="ORF">PEB0149_007710</name>
</gene>
<comment type="caution">
    <text evidence="12">The sequence shown here is derived from an EMBL/GenBank/DDBJ whole genome shotgun (WGS) entry which is preliminary data.</text>
</comment>
<dbReference type="AlphaFoldDB" id="A0A1R0F8P9"/>
<keyword evidence="6 10" id="KW-0812">Transmembrane</keyword>
<dbReference type="GO" id="GO:0055085">
    <property type="term" value="P:transmembrane transport"/>
    <property type="evidence" value="ECO:0007669"/>
    <property type="project" value="InterPro"/>
</dbReference>
<dbReference type="EMBL" id="LXYT01000002">
    <property type="protein sequence ID" value="OLY43345.1"/>
    <property type="molecule type" value="Genomic_DNA"/>
</dbReference>
<evidence type="ECO:0000259" key="11">
    <source>
        <dbReference type="Pfam" id="PF00324"/>
    </source>
</evidence>
<feature type="transmembrane region" description="Helical" evidence="10">
    <location>
        <begin position="198"/>
        <end position="223"/>
    </location>
</feature>
<dbReference type="RefSeq" id="WP_075870218.1">
    <property type="nucleotide sequence ID" value="NZ_CALYQA010000001.1"/>
</dbReference>
<feature type="transmembrane region" description="Helical" evidence="10">
    <location>
        <begin position="15"/>
        <end position="36"/>
    </location>
</feature>
<evidence type="ECO:0000256" key="6">
    <source>
        <dbReference type="ARBA" id="ARBA00022692"/>
    </source>
</evidence>
<dbReference type="GO" id="GO:0005886">
    <property type="term" value="C:plasma membrane"/>
    <property type="evidence" value="ECO:0007669"/>
    <property type="project" value="UniProtKB-SubCell"/>
</dbReference>
<dbReference type="PIRSF" id="PIRSF006060">
    <property type="entry name" value="AA_transporter"/>
    <property type="match status" value="1"/>
</dbReference>
<keyword evidence="5" id="KW-0997">Cell inner membrane</keyword>
<evidence type="ECO:0000256" key="5">
    <source>
        <dbReference type="ARBA" id="ARBA00022519"/>
    </source>
</evidence>
<keyword evidence="3" id="KW-0813">Transport</keyword>
<accession>A0A1R0F8P9</accession>